<evidence type="ECO:0000313" key="2">
    <source>
        <dbReference type="Proteomes" id="UP000234681"/>
    </source>
</evidence>
<protein>
    <submittedName>
        <fullName evidence="1">RCG49775</fullName>
    </submittedName>
</protein>
<reference evidence="1 2" key="1">
    <citation type="submission" date="2005-07" db="EMBL/GenBank/DDBJ databases">
        <authorList>
            <person name="Mural R.J."/>
            <person name="Li P.W."/>
            <person name="Adams M.D."/>
            <person name="Amanatides P.G."/>
            <person name="Baden-Tillson H."/>
            <person name="Barnstead M."/>
            <person name="Chin S.H."/>
            <person name="Dew I."/>
            <person name="Evans C.A."/>
            <person name="Ferriera S."/>
            <person name="Flanigan M."/>
            <person name="Fosler C."/>
            <person name="Glodek A."/>
            <person name="Gu Z."/>
            <person name="Holt R.A."/>
            <person name="Jennings D."/>
            <person name="Kraft C.L."/>
            <person name="Lu F."/>
            <person name="Nguyen T."/>
            <person name="Nusskern D.R."/>
            <person name="Pfannkoch C.M."/>
            <person name="Sitter C."/>
            <person name="Sutton G.G."/>
            <person name="Venter J.C."/>
            <person name="Wang Z."/>
            <person name="Woodage T."/>
            <person name="Zheng X.H."/>
            <person name="Zhong F."/>
        </authorList>
    </citation>
    <scope>NUCLEOTIDE SEQUENCE [LARGE SCALE GENOMIC DNA]</scope>
    <source>
        <strain>BN</strain>
        <strain evidence="2">Sprague-Dawley</strain>
    </source>
</reference>
<gene>
    <name evidence="1" type="ORF">rCG_49775</name>
</gene>
<evidence type="ECO:0000313" key="1">
    <source>
        <dbReference type="EMBL" id="EDL96164.1"/>
    </source>
</evidence>
<dbReference type="EMBL" id="CH474017">
    <property type="protein sequence ID" value="EDL96164.1"/>
    <property type="molecule type" value="Genomic_DNA"/>
</dbReference>
<proteinExistence type="predicted"/>
<feature type="non-terminal residue" evidence="1">
    <location>
        <position position="43"/>
    </location>
</feature>
<dbReference type="Proteomes" id="UP000234681">
    <property type="component" value="Chromosome 10"/>
</dbReference>
<organism evidence="1 2">
    <name type="scientific">Rattus norvegicus</name>
    <name type="common">Rat</name>
    <dbReference type="NCBI Taxonomy" id="10116"/>
    <lineage>
        <taxon>Eukaryota</taxon>
        <taxon>Metazoa</taxon>
        <taxon>Chordata</taxon>
        <taxon>Craniata</taxon>
        <taxon>Vertebrata</taxon>
        <taxon>Euteleostomi</taxon>
        <taxon>Mammalia</taxon>
        <taxon>Eutheria</taxon>
        <taxon>Euarchontoglires</taxon>
        <taxon>Glires</taxon>
        <taxon>Rodentia</taxon>
        <taxon>Myomorpha</taxon>
        <taxon>Muroidea</taxon>
        <taxon>Muridae</taxon>
        <taxon>Murinae</taxon>
        <taxon>Rattus</taxon>
    </lineage>
</organism>
<sequence>LAKSSPFTAGVSEDSRQHLVDLRLLSCCHKPGTPPLHRDTSGT</sequence>
<dbReference type="AlphaFoldDB" id="A6K4E2"/>
<accession>A6K4E2</accession>
<name>A6K4E2_RAT</name>
<feature type="non-terminal residue" evidence="1">
    <location>
        <position position="1"/>
    </location>
</feature>